<feature type="repeat" description="TPR" evidence="2">
    <location>
        <begin position="377"/>
        <end position="410"/>
    </location>
</feature>
<evidence type="ECO:0000256" key="3">
    <source>
        <dbReference type="PROSITE-ProRule" id="PRU01091"/>
    </source>
</evidence>
<evidence type="ECO:0000256" key="2">
    <source>
        <dbReference type="PROSITE-ProRule" id="PRU00339"/>
    </source>
</evidence>
<dbReference type="AlphaFoldDB" id="A0A0R0D1S6"/>
<proteinExistence type="predicted"/>
<dbReference type="PANTHER" id="PTHR47691">
    <property type="entry name" value="REGULATOR-RELATED"/>
    <property type="match status" value="1"/>
</dbReference>
<dbReference type="STRING" id="344882.ABB29_00695"/>
<dbReference type="Pfam" id="PF00486">
    <property type="entry name" value="Trans_reg_C"/>
    <property type="match status" value="1"/>
</dbReference>
<dbReference type="Proteomes" id="UP000052052">
    <property type="component" value="Unassembled WGS sequence"/>
</dbReference>
<dbReference type="GO" id="GO:0003677">
    <property type="term" value="F:DNA binding"/>
    <property type="evidence" value="ECO:0007669"/>
    <property type="project" value="UniProtKB-UniRule"/>
</dbReference>
<evidence type="ECO:0000256" key="4">
    <source>
        <dbReference type="SAM" id="MobiDB-lite"/>
    </source>
</evidence>
<keyword evidence="2" id="KW-0802">TPR repeat</keyword>
<keyword evidence="5" id="KW-1133">Transmembrane helix</keyword>
<dbReference type="PANTHER" id="PTHR47691:SF3">
    <property type="entry name" value="HTH-TYPE TRANSCRIPTIONAL REGULATOR RV0890C-RELATED"/>
    <property type="match status" value="1"/>
</dbReference>
<dbReference type="GO" id="GO:0006355">
    <property type="term" value="P:regulation of DNA-templated transcription"/>
    <property type="evidence" value="ECO:0007669"/>
    <property type="project" value="InterPro"/>
</dbReference>
<dbReference type="OrthoDB" id="9149639at2"/>
<dbReference type="EMBL" id="LDJL01000001">
    <property type="protein sequence ID" value="KRG72017.1"/>
    <property type="molecule type" value="Genomic_DNA"/>
</dbReference>
<dbReference type="SUPFAM" id="SSF46894">
    <property type="entry name" value="C-terminal effector domain of the bipartite response regulators"/>
    <property type="match status" value="1"/>
</dbReference>
<protein>
    <recommendedName>
        <fullName evidence="6">OmpR/PhoB-type domain-containing protein</fullName>
    </recommendedName>
</protein>
<dbReference type="PROSITE" id="PS50005">
    <property type="entry name" value="TPR"/>
    <property type="match status" value="1"/>
</dbReference>
<dbReference type="Gene3D" id="1.25.40.10">
    <property type="entry name" value="Tetratricopeptide repeat domain"/>
    <property type="match status" value="2"/>
</dbReference>
<dbReference type="InterPro" id="IPR016032">
    <property type="entry name" value="Sig_transdc_resp-reg_C-effctor"/>
</dbReference>
<feature type="domain" description="OmpR/PhoB-type" evidence="6">
    <location>
        <begin position="3"/>
        <end position="101"/>
    </location>
</feature>
<dbReference type="CDD" id="cd00383">
    <property type="entry name" value="trans_reg_C"/>
    <property type="match status" value="1"/>
</dbReference>
<keyword evidence="1 3" id="KW-0238">DNA-binding</keyword>
<evidence type="ECO:0000313" key="7">
    <source>
        <dbReference type="EMBL" id="KRG72017.1"/>
    </source>
</evidence>
<evidence type="ECO:0000256" key="1">
    <source>
        <dbReference type="ARBA" id="ARBA00023125"/>
    </source>
</evidence>
<dbReference type="GO" id="GO:0000160">
    <property type="term" value="P:phosphorelay signal transduction system"/>
    <property type="evidence" value="ECO:0007669"/>
    <property type="project" value="InterPro"/>
</dbReference>
<evidence type="ECO:0000313" key="8">
    <source>
        <dbReference type="Proteomes" id="UP000052052"/>
    </source>
</evidence>
<keyword evidence="5" id="KW-0472">Membrane</keyword>
<feature type="transmembrane region" description="Helical" evidence="5">
    <location>
        <begin position="171"/>
        <end position="190"/>
    </location>
</feature>
<dbReference type="SMART" id="SM00028">
    <property type="entry name" value="TPR"/>
    <property type="match status" value="4"/>
</dbReference>
<dbReference type="RefSeq" id="WP_057656683.1">
    <property type="nucleotide sequence ID" value="NZ_LDJL01000001.1"/>
</dbReference>
<accession>A0A0R0D1S6</accession>
<dbReference type="Gene3D" id="1.10.10.10">
    <property type="entry name" value="Winged helix-like DNA-binding domain superfamily/Winged helix DNA-binding domain"/>
    <property type="match status" value="1"/>
</dbReference>
<feature type="region of interest" description="Disordered" evidence="4">
    <location>
        <begin position="108"/>
        <end position="128"/>
    </location>
</feature>
<dbReference type="InterPro" id="IPR001867">
    <property type="entry name" value="OmpR/PhoB-type_DNA-bd"/>
</dbReference>
<sequence>MRLPRYRFGEFELDPASRELSRNGERVALPPKSFECLTYLLANRERAVGRDELIAAVWGRVEVNDTVVAQTLLRARKVLDDSGERQGMIRTVPRFGYRWVAPVEEIQQSDATDSAEADEAAPDSGADGTQVAVAVPVSTLEVARQAPAAATDATIGSPRRDAPPRTRLSRWWWLLPVMVLVLAVGGWWWWASHRAEAPMAGSATEDLVVVLPVTVTPANGENAWVRLGAMDYIASRLRRAGLKVLPSDQTLHLSTRFGDTANFSDDDWQQLQQDTGARWILTPQAEHMRGGWTLRLETRSNDGIHAIKAEAATPLMAAAQATDSWLRRLDRATPAGERLPSPLTERVQQVDAELLAGQVNAARELIERAPAAQRRDPRLRVREGQLEYRAGHLGQAEDIFQRLLSMQPDIAPDIRARALMGQGAIAIRNRDFASAEAGYTAALQILEQDSGQEAPAMLGNAYNGRGVARVNQGKMAEAVSDMGRARIAMQRSGDFVEAAMVGSNLGSIEVMRGHYPQALQEFDRAIAVFDRFDVHDYLAATLTAKAESQLNLVQPEEALATIDRTDALIGSLEDPYLANRIRVVKTRVQLANGRLEDAANGIARLQGSDGNLDPSVLQELRLRLLSARGDGNAAAALMRQLPAADTSLTAGLALAAIQIALREGDAGNARAWQQRWLAGSDHGDPESATESAIIAAMLAQAGGDNASALRQARAAAATADSIASPELRVQLGLLQVDLLMRSGNADGAAAILGDLDSFASRDYRVAWAMLALYRSIDDPGMIDSAQRRLQSLRGERDINVQPLL</sequence>
<dbReference type="SUPFAM" id="SSF48452">
    <property type="entry name" value="TPR-like"/>
    <property type="match status" value="1"/>
</dbReference>
<dbReference type="InterPro" id="IPR011990">
    <property type="entry name" value="TPR-like_helical_dom_sf"/>
</dbReference>
<dbReference type="InterPro" id="IPR036388">
    <property type="entry name" value="WH-like_DNA-bd_sf"/>
</dbReference>
<dbReference type="SMART" id="SM00862">
    <property type="entry name" value="Trans_reg_C"/>
    <property type="match status" value="1"/>
</dbReference>
<organism evidence="7 8">
    <name type="scientific">Pseudoxanthomonas dokdonensis</name>
    <dbReference type="NCBI Taxonomy" id="344882"/>
    <lineage>
        <taxon>Bacteria</taxon>
        <taxon>Pseudomonadati</taxon>
        <taxon>Pseudomonadota</taxon>
        <taxon>Gammaproteobacteria</taxon>
        <taxon>Lysobacterales</taxon>
        <taxon>Lysobacteraceae</taxon>
        <taxon>Pseudoxanthomonas</taxon>
    </lineage>
</organism>
<dbReference type="PROSITE" id="PS51755">
    <property type="entry name" value="OMPR_PHOB"/>
    <property type="match status" value="1"/>
</dbReference>
<reference evidence="7 8" key="1">
    <citation type="submission" date="2015-05" db="EMBL/GenBank/DDBJ databases">
        <title>Genome sequencing and analysis of members of genus Stenotrophomonas.</title>
        <authorList>
            <person name="Patil P.P."/>
            <person name="Midha S."/>
            <person name="Patil P.B."/>
        </authorList>
    </citation>
    <scope>NUCLEOTIDE SEQUENCE [LARGE SCALE GENOMIC DNA]</scope>
    <source>
        <strain evidence="7 8">DSM 21858</strain>
    </source>
</reference>
<keyword evidence="5" id="KW-0812">Transmembrane</keyword>
<gene>
    <name evidence="7" type="ORF">ABB29_00695</name>
</gene>
<feature type="DNA-binding region" description="OmpR/PhoB-type" evidence="3">
    <location>
        <begin position="3"/>
        <end position="101"/>
    </location>
</feature>
<dbReference type="InterPro" id="IPR019734">
    <property type="entry name" value="TPR_rpt"/>
</dbReference>
<evidence type="ECO:0000256" key="5">
    <source>
        <dbReference type="SAM" id="Phobius"/>
    </source>
</evidence>
<name>A0A0R0D1S6_9GAMM</name>
<evidence type="ECO:0000259" key="6">
    <source>
        <dbReference type="PROSITE" id="PS51755"/>
    </source>
</evidence>
<keyword evidence="8" id="KW-1185">Reference proteome</keyword>
<comment type="caution">
    <text evidence="7">The sequence shown here is derived from an EMBL/GenBank/DDBJ whole genome shotgun (WGS) entry which is preliminary data.</text>
</comment>
<dbReference type="PATRIC" id="fig|344882.3.peg.143"/>